<keyword evidence="3" id="KW-1185">Reference proteome</keyword>
<accession>A0A2G1VYI4</accession>
<name>A0A2G1VYI4_9BACT</name>
<evidence type="ECO:0000313" key="3">
    <source>
        <dbReference type="Proteomes" id="UP000225740"/>
    </source>
</evidence>
<feature type="region of interest" description="Disordered" evidence="1">
    <location>
        <begin position="29"/>
        <end position="55"/>
    </location>
</feature>
<reference evidence="2 3" key="1">
    <citation type="submission" date="2017-06" db="EMBL/GenBank/DDBJ databases">
        <title>Description of Rhodopirellula bahusiensis sp. nov.</title>
        <authorList>
            <person name="Kizina J."/>
            <person name="Harder J."/>
        </authorList>
    </citation>
    <scope>NUCLEOTIDE SEQUENCE [LARGE SCALE GENOMIC DNA]</scope>
    <source>
        <strain evidence="2 3">SWK21</strain>
    </source>
</reference>
<dbReference type="InterPro" id="IPR011049">
    <property type="entry name" value="Serralysin-like_metalloprot_C"/>
</dbReference>
<dbReference type="Gene3D" id="2.150.10.10">
    <property type="entry name" value="Serralysin-like metalloprotease, C-terminal"/>
    <property type="match status" value="1"/>
</dbReference>
<dbReference type="EMBL" id="NIZW01000039">
    <property type="protein sequence ID" value="PHQ31791.1"/>
    <property type="molecule type" value="Genomic_DNA"/>
</dbReference>
<dbReference type="Proteomes" id="UP000225740">
    <property type="component" value="Unassembled WGS sequence"/>
</dbReference>
<protein>
    <submittedName>
        <fullName evidence="2">Uncharacterized protein</fullName>
    </submittedName>
</protein>
<dbReference type="AlphaFoldDB" id="A0A2G1VYI4"/>
<sequence>MFDLSQATSARSPQAVSPNLLATSWRIGQTCPASTGGGPTENKSPTTENKSPRSQNARIVLTAEQAETPPKHLFSVGPTAEKQVRRMKGTLMDIKPRKLKVGRDSVVMGNVTGDVGDGSVVIGPTDDRGNTIIDTPMAVGRGAAAGPGSIAIGAGAYAGGQPQLPYLVNQLSDAVAATDDDAVAAKFNELIAELSGENGKPDKEKASTIMAQLRNFATLNGVVSLIDRIQEQITQYF</sequence>
<gene>
    <name evidence="2" type="ORF">CEE69_29275</name>
</gene>
<organism evidence="2 3">
    <name type="scientific">Rhodopirellula bahusiensis</name>
    <dbReference type="NCBI Taxonomy" id="2014065"/>
    <lineage>
        <taxon>Bacteria</taxon>
        <taxon>Pseudomonadati</taxon>
        <taxon>Planctomycetota</taxon>
        <taxon>Planctomycetia</taxon>
        <taxon>Pirellulales</taxon>
        <taxon>Pirellulaceae</taxon>
        <taxon>Rhodopirellula</taxon>
    </lineage>
</organism>
<feature type="compositionally biased region" description="Polar residues" evidence="1">
    <location>
        <begin position="41"/>
        <end position="55"/>
    </location>
</feature>
<comment type="caution">
    <text evidence="2">The sequence shown here is derived from an EMBL/GenBank/DDBJ whole genome shotgun (WGS) entry which is preliminary data.</text>
</comment>
<dbReference type="SUPFAM" id="SSF101967">
    <property type="entry name" value="Adhesin YadA, collagen-binding domain"/>
    <property type="match status" value="1"/>
</dbReference>
<evidence type="ECO:0000313" key="2">
    <source>
        <dbReference type="EMBL" id="PHQ31791.1"/>
    </source>
</evidence>
<evidence type="ECO:0000256" key="1">
    <source>
        <dbReference type="SAM" id="MobiDB-lite"/>
    </source>
</evidence>
<proteinExistence type="predicted"/>